<keyword evidence="5" id="KW-0325">Glycoprotein</keyword>
<reference evidence="6" key="1">
    <citation type="submission" date="2020-07" db="EMBL/GenBank/DDBJ databases">
        <title>Ethylene signaling mediates host invasion by parasitic plants.</title>
        <authorList>
            <person name="Yoshida S."/>
        </authorList>
    </citation>
    <scope>NUCLEOTIDE SEQUENCE</scope>
    <source>
        <strain evidence="6">Okayama</strain>
    </source>
</reference>
<evidence type="ECO:0000256" key="1">
    <source>
        <dbReference type="ARBA" id="ARBA00004606"/>
    </source>
</evidence>
<keyword evidence="7" id="KW-1185">Reference proteome</keyword>
<dbReference type="PANTHER" id="PTHR45719:SF8">
    <property type="entry name" value="BETA-GLUCURONOSYLTRANSFERASE GLCAT14C"/>
    <property type="match status" value="1"/>
</dbReference>
<evidence type="ECO:0000256" key="3">
    <source>
        <dbReference type="ARBA" id="ARBA00022679"/>
    </source>
</evidence>
<comment type="subcellular location">
    <subcellularLocation>
        <location evidence="1">Membrane</location>
        <topology evidence="1">Single-pass type II membrane protein</topology>
    </subcellularLocation>
</comment>
<keyword evidence="4" id="KW-0472">Membrane</keyword>
<dbReference type="Proteomes" id="UP000653305">
    <property type="component" value="Unassembled WGS sequence"/>
</dbReference>
<evidence type="ECO:0000256" key="5">
    <source>
        <dbReference type="ARBA" id="ARBA00023180"/>
    </source>
</evidence>
<dbReference type="GO" id="GO:0016020">
    <property type="term" value="C:membrane"/>
    <property type="evidence" value="ECO:0007669"/>
    <property type="project" value="UniProtKB-SubCell"/>
</dbReference>
<dbReference type="EMBL" id="BMAC01001376">
    <property type="protein sequence ID" value="GFQ07047.1"/>
    <property type="molecule type" value="Genomic_DNA"/>
</dbReference>
<evidence type="ECO:0000256" key="4">
    <source>
        <dbReference type="ARBA" id="ARBA00023136"/>
    </source>
</evidence>
<keyword evidence="2" id="KW-0328">Glycosyltransferase</keyword>
<protein>
    <submittedName>
        <fullName evidence="6">Uncharacterized protein</fullName>
    </submittedName>
</protein>
<evidence type="ECO:0000313" key="7">
    <source>
        <dbReference type="Proteomes" id="UP000653305"/>
    </source>
</evidence>
<dbReference type="GO" id="GO:0015020">
    <property type="term" value="F:glucuronosyltransferase activity"/>
    <property type="evidence" value="ECO:0007669"/>
    <property type="project" value="InterPro"/>
</dbReference>
<evidence type="ECO:0000313" key="6">
    <source>
        <dbReference type="EMBL" id="GFQ07047.1"/>
    </source>
</evidence>
<comment type="caution">
    <text evidence="6">The sequence shown here is derived from an EMBL/GenBank/DDBJ whole genome shotgun (WGS) entry which is preliminary data.</text>
</comment>
<sequence>MSTSSTPTSDTIPAITSTTSAMTTAPAVTIASTIGVSLPNMNTTQAELIINPGTLDFLLETLTKRMAQSNSSIASAVGTIPFWDRDFGPKYVSSGCDPSHWNDGNFGSEFVCNCSPNRFNCFEYPFNGFGGDFCTNDERAGALLSDHARGGEASKIQWGRLQEKSGVFWAKEKRSLPAAFKLFTGSAWVVLSRPFLEFCIWGWDNLPRTLLMYYTNFLSSPEAEPRPGPGPRTRFMLSDHFHSVRRSSNIYGAVISETKSFYLWGRIAKTEGHYRGYFVLRIECLLDST</sequence>
<accession>A0A830D5U1</accession>
<dbReference type="InterPro" id="IPR044610">
    <property type="entry name" value="GLCAT14A/B/C"/>
</dbReference>
<gene>
    <name evidence="6" type="ORF">PHJA_002848800</name>
</gene>
<dbReference type="InterPro" id="IPR003406">
    <property type="entry name" value="Glyco_trans_14"/>
</dbReference>
<organism evidence="6 7">
    <name type="scientific">Phtheirospermum japonicum</name>
    <dbReference type="NCBI Taxonomy" id="374723"/>
    <lineage>
        <taxon>Eukaryota</taxon>
        <taxon>Viridiplantae</taxon>
        <taxon>Streptophyta</taxon>
        <taxon>Embryophyta</taxon>
        <taxon>Tracheophyta</taxon>
        <taxon>Spermatophyta</taxon>
        <taxon>Magnoliopsida</taxon>
        <taxon>eudicotyledons</taxon>
        <taxon>Gunneridae</taxon>
        <taxon>Pentapetalae</taxon>
        <taxon>asterids</taxon>
        <taxon>lamiids</taxon>
        <taxon>Lamiales</taxon>
        <taxon>Orobanchaceae</taxon>
        <taxon>Orobanchaceae incertae sedis</taxon>
        <taxon>Phtheirospermum</taxon>
    </lineage>
</organism>
<dbReference type="PANTHER" id="PTHR45719">
    <property type="entry name" value="GLYCOSYLTRANSFERASE"/>
    <property type="match status" value="1"/>
</dbReference>
<dbReference type="AlphaFoldDB" id="A0A830D5U1"/>
<proteinExistence type="predicted"/>
<keyword evidence="3" id="KW-0808">Transferase</keyword>
<dbReference type="Pfam" id="PF02485">
    <property type="entry name" value="Branch"/>
    <property type="match status" value="1"/>
</dbReference>
<name>A0A830D5U1_9LAMI</name>
<evidence type="ECO:0000256" key="2">
    <source>
        <dbReference type="ARBA" id="ARBA00022676"/>
    </source>
</evidence>
<dbReference type="OrthoDB" id="2019572at2759"/>